<comment type="caution">
    <text evidence="10">The sequence shown here is derived from an EMBL/GenBank/DDBJ whole genome shotgun (WGS) entry which is preliminary data.</text>
</comment>
<evidence type="ECO:0000256" key="3">
    <source>
        <dbReference type="ARBA" id="ARBA00011489"/>
    </source>
</evidence>
<feature type="domain" description="Casparian strip membrane protein" evidence="9">
    <location>
        <begin position="12"/>
        <end position="153"/>
    </location>
</feature>
<evidence type="ECO:0000256" key="4">
    <source>
        <dbReference type="ARBA" id="ARBA00022475"/>
    </source>
</evidence>
<keyword evidence="5 8" id="KW-0812">Transmembrane</keyword>
<feature type="transmembrane region" description="Helical" evidence="8">
    <location>
        <begin position="62"/>
        <end position="82"/>
    </location>
</feature>
<dbReference type="EMBL" id="BTGU01000069">
    <property type="protein sequence ID" value="GMN57217.1"/>
    <property type="molecule type" value="Genomic_DNA"/>
</dbReference>
<evidence type="ECO:0000256" key="2">
    <source>
        <dbReference type="ARBA" id="ARBA00007651"/>
    </source>
</evidence>
<proteinExistence type="inferred from homology"/>
<evidence type="ECO:0000313" key="11">
    <source>
        <dbReference type="Proteomes" id="UP001187192"/>
    </source>
</evidence>
<comment type="similarity">
    <text evidence="2 8">Belongs to the Casparian strip membrane proteins (CASP) family.</text>
</comment>
<gene>
    <name evidence="10" type="ORF">TIFTF001_026332</name>
</gene>
<evidence type="ECO:0000256" key="1">
    <source>
        <dbReference type="ARBA" id="ARBA00004651"/>
    </source>
</evidence>
<keyword evidence="4 8" id="KW-1003">Cell membrane</keyword>
<feature type="transmembrane region" description="Helical" evidence="8">
    <location>
        <begin position="142"/>
        <end position="166"/>
    </location>
</feature>
<evidence type="ECO:0000313" key="10">
    <source>
        <dbReference type="EMBL" id="GMN57217.1"/>
    </source>
</evidence>
<evidence type="ECO:0000256" key="8">
    <source>
        <dbReference type="RuleBase" id="RU361233"/>
    </source>
</evidence>
<dbReference type="PANTHER" id="PTHR33573:SF40">
    <property type="entry name" value="CASP-LIKE PROTEIN 4D2"/>
    <property type="match status" value="1"/>
</dbReference>
<evidence type="ECO:0000259" key="9">
    <source>
        <dbReference type="Pfam" id="PF04535"/>
    </source>
</evidence>
<dbReference type="Pfam" id="PF04535">
    <property type="entry name" value="CASP_dom"/>
    <property type="match status" value="1"/>
</dbReference>
<protein>
    <recommendedName>
        <fullName evidence="8">CASP-like protein</fullName>
    </recommendedName>
</protein>
<dbReference type="GO" id="GO:0005886">
    <property type="term" value="C:plasma membrane"/>
    <property type="evidence" value="ECO:0007669"/>
    <property type="project" value="UniProtKB-SubCell"/>
</dbReference>
<comment type="subunit">
    <text evidence="3 8">Homodimer and heterodimers.</text>
</comment>
<dbReference type="PANTHER" id="PTHR33573">
    <property type="entry name" value="CASP-LIKE PROTEIN 4A4"/>
    <property type="match status" value="1"/>
</dbReference>
<evidence type="ECO:0000256" key="5">
    <source>
        <dbReference type="ARBA" id="ARBA00022692"/>
    </source>
</evidence>
<dbReference type="Proteomes" id="UP001187192">
    <property type="component" value="Unassembled WGS sequence"/>
</dbReference>
<evidence type="ECO:0000256" key="7">
    <source>
        <dbReference type="ARBA" id="ARBA00023136"/>
    </source>
</evidence>
<feature type="transmembrane region" description="Helical" evidence="8">
    <location>
        <begin position="21"/>
        <end position="42"/>
    </location>
</feature>
<keyword evidence="7 8" id="KW-0472">Membrane</keyword>
<feature type="transmembrane region" description="Helical" evidence="8">
    <location>
        <begin position="103"/>
        <end position="122"/>
    </location>
</feature>
<comment type="subcellular location">
    <subcellularLocation>
        <location evidence="1 8">Cell membrane</location>
        <topology evidence="1 8">Multi-pass membrane protein</topology>
    </subcellularLocation>
</comment>
<dbReference type="InterPro" id="IPR006702">
    <property type="entry name" value="CASP_dom"/>
</dbReference>
<dbReference type="AlphaFoldDB" id="A0AA88IYI6"/>
<accession>A0AA88IYI6</accession>
<evidence type="ECO:0000256" key="6">
    <source>
        <dbReference type="ARBA" id="ARBA00022989"/>
    </source>
</evidence>
<keyword evidence="11" id="KW-1185">Reference proteome</keyword>
<sequence length="170" mass="19243">MEGDMEQKYMSRGTRIATIALRIFCTILLIISFIILVTNVLPLRYKDDTKKVHFYDVLGFKYMIATIILAAGYQVLQTILAIRSMKWENHVASPLFVFFADKVITNLLATGAVAGFIATRDLQEWVGREYSKYESSYFKMSYASAGLFLLGFFCSLVLSVISSYALPKTL</sequence>
<name>A0AA88IYI6_FICCA</name>
<organism evidence="10 11">
    <name type="scientific">Ficus carica</name>
    <name type="common">Common fig</name>
    <dbReference type="NCBI Taxonomy" id="3494"/>
    <lineage>
        <taxon>Eukaryota</taxon>
        <taxon>Viridiplantae</taxon>
        <taxon>Streptophyta</taxon>
        <taxon>Embryophyta</taxon>
        <taxon>Tracheophyta</taxon>
        <taxon>Spermatophyta</taxon>
        <taxon>Magnoliopsida</taxon>
        <taxon>eudicotyledons</taxon>
        <taxon>Gunneridae</taxon>
        <taxon>Pentapetalae</taxon>
        <taxon>rosids</taxon>
        <taxon>fabids</taxon>
        <taxon>Rosales</taxon>
        <taxon>Moraceae</taxon>
        <taxon>Ficeae</taxon>
        <taxon>Ficus</taxon>
    </lineage>
</organism>
<keyword evidence="6 8" id="KW-1133">Transmembrane helix</keyword>
<reference evidence="10" key="1">
    <citation type="submission" date="2023-07" db="EMBL/GenBank/DDBJ databases">
        <title>draft genome sequence of fig (Ficus carica).</title>
        <authorList>
            <person name="Takahashi T."/>
            <person name="Nishimura K."/>
        </authorList>
    </citation>
    <scope>NUCLEOTIDE SEQUENCE</scope>
</reference>